<dbReference type="SMART" id="SM00638">
    <property type="entry name" value="LPD_N"/>
    <property type="match status" value="1"/>
</dbReference>
<evidence type="ECO:0000259" key="8">
    <source>
        <dbReference type="PROSITE" id="PS51233"/>
    </source>
</evidence>
<dbReference type="PANTHER" id="PTHR23345">
    <property type="entry name" value="VITELLOGENIN-RELATED"/>
    <property type="match status" value="1"/>
</dbReference>
<feature type="domain" description="Vitellogenin" evidence="7">
    <location>
        <begin position="28"/>
        <end position="725"/>
    </location>
</feature>
<proteinExistence type="evidence at transcript level"/>
<evidence type="ECO:0000259" key="7">
    <source>
        <dbReference type="PROSITE" id="PS51211"/>
    </source>
</evidence>
<dbReference type="Gene3D" id="2.30.230.10">
    <property type="entry name" value="Lipovitellin, beta-sheet shell regions, chain A"/>
    <property type="match status" value="1"/>
</dbReference>
<dbReference type="Pfam" id="PF01347">
    <property type="entry name" value="Vitellogenin_N"/>
    <property type="match status" value="1"/>
</dbReference>
<dbReference type="GO" id="GO:0045735">
    <property type="term" value="F:nutrient reservoir activity"/>
    <property type="evidence" value="ECO:0007669"/>
    <property type="project" value="UniProtKB-KW"/>
</dbReference>
<dbReference type="SUPFAM" id="SSF56968">
    <property type="entry name" value="Lipovitellin-phosvitin complex, beta-sheet shell regions"/>
    <property type="match status" value="2"/>
</dbReference>
<organism evidence="9">
    <name type="scientific">Sipunculus nudus</name>
    <name type="common">Sipunculan worm</name>
    <dbReference type="NCBI Taxonomy" id="6446"/>
    <lineage>
        <taxon>Eukaryota</taxon>
        <taxon>Metazoa</taxon>
        <taxon>Spiralia</taxon>
        <taxon>Lophotrochozoa</taxon>
        <taxon>Annelida</taxon>
        <taxon>Sipuncula</taxon>
        <taxon>Sipunculidea</taxon>
        <taxon>Golfingiida</taxon>
        <taxon>Sipunculidae</taxon>
        <taxon>Sipunculus</taxon>
    </lineage>
</organism>
<dbReference type="InterPro" id="IPR015819">
    <property type="entry name" value="Lipid_transp_b-sht_shell"/>
</dbReference>
<dbReference type="PANTHER" id="PTHR23345:SF15">
    <property type="entry name" value="VITELLOGENIN 1-RELATED"/>
    <property type="match status" value="1"/>
</dbReference>
<name>A0A8U0ASD8_SIPNU</name>
<gene>
    <name evidence="9" type="primary">VTG</name>
</gene>
<evidence type="ECO:0000256" key="4">
    <source>
        <dbReference type="ARBA" id="ARBA00023180"/>
    </source>
</evidence>
<evidence type="ECO:0000313" key="9">
    <source>
        <dbReference type="EMBL" id="UPO38357.1"/>
    </source>
</evidence>
<evidence type="ECO:0000256" key="1">
    <source>
        <dbReference type="ARBA" id="ARBA00022729"/>
    </source>
</evidence>
<keyword evidence="3" id="KW-1015">Disulfide bond</keyword>
<evidence type="ECO:0000256" key="2">
    <source>
        <dbReference type="ARBA" id="ARBA00022761"/>
    </source>
</evidence>
<sequence length="1702" mass="192963">MWTKLAALTLLALAVWLQPSASEVFPPFAPGKEYKFQYEAQVLTGIPVGEEVYSGLRIKADVITQIHTGFQVTLKLDNIFAYKLLKPVGELTDTVELLPVHLFELLPERYAEHLKIHLIKPIKFRYEAGLVTKLTTLTEDPLWSVNLKKGLLNLFQLKLIPEYHKEKAGGGWSVDDIKPVHQYNKVIPPVFTNMETDFAGKCKSLYEITPTEVEGHMDGWKINKVRNYDRCIKKSWAVSGIISTDLCEDTKTELVKPYTFATYILGGTLKSFIIKKAVLSGKFLFAPMYGKLGNSGSYYRQELILKEVKNVINLYELTGAVRHHPELLEVMIPEGDAALYLTSTFLENKFTDTIMDKKINKVKELLTYLWKIITEEKKHEIFITTKNLLEFLAELDLTTLNKIKELYFLPVKTTDETIKIRELLLDLLPSVGSPESTKVLLDLVKTNKLTGHKAALAINLATMTTKPYLALIKETLVIYQTIAATVDYQVKQALLLGAGVLMNKLYKELAMQSESNTPTTVLPTAYSEDVVGIIKDIFLKAATDEDKLLIVKAIGNAGWVDLLPVLRAMFENVHVAAELRTKALYALRRIAPLHCNKMHPVLLPIFLNPSESVDVRIAAFVIIMSSNPGVGKLHLIVHRLKNEPNTQVASFVYSYLKSLSTSTLPCHRVIASLVRYLIIINKPMKMNFMSSKGFMWHKYYEPFGLGAGMDFAFIKRPETILPMFIYGQIHSQIFGAHSHPAEIGVDIKGLDMLVTRLFGPEGILHKNNINIADLLKPGRLNSLKAMKDEILNILRVIELELPKLKDPKLAMYVKLFGNQLRTFTLDKVFIEKLLKGDVSYFLNYPAVLEMLEKGYKLDLLKLYHLKLAKVTTVTPVGLPLSLALDATPFMKAVGDVKVQTSPPLKEALSVFKVPQIWNVDMDIKSSFLVDTMAHMQVHLGPVSVGAAYHMHGCGSVPIKVKAVVDMKNTKLNTEIELPVVETELLHMKFEPISFLKYYPLPNTVDEILTYGIVMKDAKNTKVTPITLAVGKDYINMDVILKMTISDNPLLPWLGKYLLAGKQELNIAIKPYINKPKIVFEGILEHPFNLPSIILPATSPVTIRMDREQSHWWSFMAGAKETKTAKEILDNMEIIKFSEAHFDPVIVNPIIKEAKKIKFGWLMKLVTSETPIKIGSQATWFYSAHMLYHQIDWQMYRTAIPVFDINAMKIKIDGFVNLPGFFLKPKAEILAADLLFKQNWNLFWGKPGALQKRVGVKMLNLPLVSPSAAEITTFYKNIKPETWNILKHFLKYKTEIEYMEVPVFWKKFAVMVHQYLKYYFFHYMNVDVIGYVPQPNKISTVLQIHPIKQKVEWNINTPIEKNMIFIPFGPLIAYIPSRFINWLPKLNIHPTLPYMEHIKSVIIQENAFNGLCTVKGTDVETFDEVKYKLPITECTMMVAQDCSPDHLFSILMNQYPAPHYYKELVIFLPGKKLVIKPDAAGKATIWMNNEQLQITETTVIKEHIHASHSPVAVKMVLVNEFLVVSLPKYSLTIATNMKEVRVQVGPVVHGKVCGLCGNFDGEAKGEFKDPKQYILPHPEKFAVSWLVPSAKCDMEKIKKIKARYEVPVSVGVKKVMNYVLKRVAGNGKNEVCFSLYPVTTCAMGYKAADYIKTYAGFYCLPEEHPTVASLMAMREKGPLTGIQFMYPSMYQYIHVPSRCVRNV</sequence>
<dbReference type="Gene3D" id="2.20.50.20">
    <property type="entry name" value="Lipovitellin. Chain A, domain 3"/>
    <property type="match status" value="1"/>
</dbReference>
<feature type="domain" description="VWFD" evidence="8">
    <location>
        <begin position="1409"/>
        <end position="1592"/>
    </location>
</feature>
<dbReference type="SUPFAM" id="SSF48431">
    <property type="entry name" value="Lipovitellin-phosvitin complex, superhelical domain"/>
    <property type="match status" value="1"/>
</dbReference>
<protein>
    <submittedName>
        <fullName evidence="9">Vitellogenin</fullName>
    </submittedName>
</protein>
<dbReference type="GO" id="GO:0005319">
    <property type="term" value="F:lipid transporter activity"/>
    <property type="evidence" value="ECO:0007669"/>
    <property type="project" value="InterPro"/>
</dbReference>
<feature type="signal peptide" evidence="6">
    <location>
        <begin position="1"/>
        <end position="22"/>
    </location>
</feature>
<evidence type="ECO:0000256" key="5">
    <source>
        <dbReference type="PROSITE-ProRule" id="PRU00557"/>
    </source>
</evidence>
<comment type="caution">
    <text evidence="5">Lacks conserved residue(s) required for the propagation of feature annotation.</text>
</comment>
<dbReference type="PROSITE" id="PS51233">
    <property type="entry name" value="VWFD"/>
    <property type="match status" value="1"/>
</dbReference>
<dbReference type="InterPro" id="IPR001747">
    <property type="entry name" value="Vitellogenin_N"/>
</dbReference>
<dbReference type="InterPro" id="IPR015817">
    <property type="entry name" value="Vitellinogen_open_b-sht_sub1"/>
</dbReference>
<dbReference type="Gene3D" id="2.20.80.10">
    <property type="entry name" value="Lipovitellin-phosvitin complex, chain A, domain 4"/>
    <property type="match status" value="1"/>
</dbReference>
<dbReference type="InterPro" id="IPR015816">
    <property type="entry name" value="Vitellinogen_b-sht_N"/>
</dbReference>
<keyword evidence="4" id="KW-0325">Glycoprotein</keyword>
<dbReference type="InterPro" id="IPR015255">
    <property type="entry name" value="Vitellinogen_open_b-sht"/>
</dbReference>
<dbReference type="SMART" id="SM01169">
    <property type="entry name" value="DUF1943"/>
    <property type="match status" value="1"/>
</dbReference>
<keyword evidence="1 6" id="KW-0732">Signal</keyword>
<dbReference type="SMART" id="SM00216">
    <property type="entry name" value="VWD"/>
    <property type="match status" value="1"/>
</dbReference>
<dbReference type="EMBL" id="MW389941">
    <property type="protein sequence ID" value="UPO38357.1"/>
    <property type="molecule type" value="mRNA"/>
</dbReference>
<evidence type="ECO:0000256" key="6">
    <source>
        <dbReference type="SAM" id="SignalP"/>
    </source>
</evidence>
<reference evidence="9" key="1">
    <citation type="submission" date="2020-12" db="EMBL/GenBank/DDBJ databases">
        <authorList>
            <person name="Li Y."/>
            <person name="Tao Y."/>
            <person name="Zhang J."/>
            <person name="Queen K."/>
            <person name="Uehara A."/>
            <person name="Cook P."/>
            <person name="Paden C.R."/>
            <person name="Wang H."/>
            <person name="Tong S."/>
        </authorList>
    </citation>
    <scope>NUCLEOTIDE SEQUENCE</scope>
</reference>
<dbReference type="InterPro" id="IPR001846">
    <property type="entry name" value="VWF_type-D"/>
</dbReference>
<dbReference type="PROSITE" id="PS51211">
    <property type="entry name" value="VITELLOGENIN"/>
    <property type="match status" value="1"/>
</dbReference>
<dbReference type="Pfam" id="PF09172">
    <property type="entry name" value="Vit_open_b-sht"/>
    <property type="match status" value="1"/>
</dbReference>
<dbReference type="Pfam" id="PF00094">
    <property type="entry name" value="VWD"/>
    <property type="match status" value="1"/>
</dbReference>
<feature type="chain" id="PRO_5035946220" evidence="6">
    <location>
        <begin position="23"/>
        <end position="1702"/>
    </location>
</feature>
<dbReference type="InterPro" id="IPR050733">
    <property type="entry name" value="Vitellogenin/Apolipophorin"/>
</dbReference>
<keyword evidence="2" id="KW-0758">Storage protein</keyword>
<accession>A0A8U0ASD8</accession>
<dbReference type="Gene3D" id="1.25.10.20">
    <property type="entry name" value="Vitellinogen, superhelical"/>
    <property type="match status" value="1"/>
</dbReference>
<evidence type="ECO:0000256" key="3">
    <source>
        <dbReference type="ARBA" id="ARBA00023157"/>
    </source>
</evidence>
<dbReference type="InterPro" id="IPR011030">
    <property type="entry name" value="Lipovitellin_superhlx_dom"/>
</dbReference>